<feature type="domain" description="RNA polymerase sigma-70 region 2" evidence="5">
    <location>
        <begin position="30"/>
        <end position="91"/>
    </location>
</feature>
<dbReference type="Proteomes" id="UP001172083">
    <property type="component" value="Unassembled WGS sequence"/>
</dbReference>
<dbReference type="InterPro" id="IPR014284">
    <property type="entry name" value="RNA_pol_sigma-70_dom"/>
</dbReference>
<sequence>MNSKNLAGLSDHQLFALIKKNNQLAFAAIYDKYWESLYSIAYRKTGSSQETEDLLHEVFMDLWKNRQNIEIRKSFAAYIATALKYKIFRLIDAQNVRKKHAGSVSFESRNMETTPENQLSFEELYDLIEESIEKLPQKCKSVFRLSRGDHQTVKEIATTLNISPHTAQNHINYALKKLRIDLQDYLTILIILCLPTL</sequence>
<accession>A0ABT8L6M7</accession>
<dbReference type="InterPro" id="IPR013324">
    <property type="entry name" value="RNA_pol_sigma_r3/r4-like"/>
</dbReference>
<evidence type="ECO:0000313" key="8">
    <source>
        <dbReference type="Proteomes" id="UP001172083"/>
    </source>
</evidence>
<dbReference type="SUPFAM" id="SSF88946">
    <property type="entry name" value="Sigma2 domain of RNA polymerase sigma factors"/>
    <property type="match status" value="1"/>
</dbReference>
<dbReference type="InterPro" id="IPR013249">
    <property type="entry name" value="RNA_pol_sigma70_r4_t2"/>
</dbReference>
<evidence type="ECO:0000313" key="7">
    <source>
        <dbReference type="EMBL" id="MDN5213400.1"/>
    </source>
</evidence>
<evidence type="ECO:0000259" key="6">
    <source>
        <dbReference type="Pfam" id="PF08281"/>
    </source>
</evidence>
<dbReference type="EMBL" id="JAUJEB010000003">
    <property type="protein sequence ID" value="MDN5213400.1"/>
    <property type="molecule type" value="Genomic_DNA"/>
</dbReference>
<reference evidence="7" key="1">
    <citation type="submission" date="2023-06" db="EMBL/GenBank/DDBJ databases">
        <title>Genomic of Agaribacillus aureum.</title>
        <authorList>
            <person name="Wang G."/>
        </authorList>
    </citation>
    <scope>NUCLEOTIDE SEQUENCE</scope>
    <source>
        <strain evidence="7">BMA12</strain>
    </source>
</reference>
<keyword evidence="8" id="KW-1185">Reference proteome</keyword>
<dbReference type="NCBIfam" id="TIGR02937">
    <property type="entry name" value="sigma70-ECF"/>
    <property type="match status" value="1"/>
</dbReference>
<evidence type="ECO:0000256" key="1">
    <source>
        <dbReference type="ARBA" id="ARBA00010641"/>
    </source>
</evidence>
<dbReference type="Pfam" id="PF04542">
    <property type="entry name" value="Sigma70_r2"/>
    <property type="match status" value="1"/>
</dbReference>
<dbReference type="PANTHER" id="PTHR43133">
    <property type="entry name" value="RNA POLYMERASE ECF-TYPE SIGMA FACTO"/>
    <property type="match status" value="1"/>
</dbReference>
<comment type="similarity">
    <text evidence="1">Belongs to the sigma-70 factor family. ECF subfamily.</text>
</comment>
<evidence type="ECO:0000259" key="5">
    <source>
        <dbReference type="Pfam" id="PF04542"/>
    </source>
</evidence>
<dbReference type="InterPro" id="IPR036388">
    <property type="entry name" value="WH-like_DNA-bd_sf"/>
</dbReference>
<evidence type="ECO:0000256" key="3">
    <source>
        <dbReference type="ARBA" id="ARBA00023082"/>
    </source>
</evidence>
<dbReference type="Pfam" id="PF08281">
    <property type="entry name" value="Sigma70_r4_2"/>
    <property type="match status" value="1"/>
</dbReference>
<keyword evidence="3" id="KW-0731">Sigma factor</keyword>
<dbReference type="SUPFAM" id="SSF88659">
    <property type="entry name" value="Sigma3 and sigma4 domains of RNA polymerase sigma factors"/>
    <property type="match status" value="1"/>
</dbReference>
<dbReference type="InterPro" id="IPR014327">
    <property type="entry name" value="RNA_pol_sigma70_bacteroid"/>
</dbReference>
<evidence type="ECO:0000256" key="4">
    <source>
        <dbReference type="ARBA" id="ARBA00023163"/>
    </source>
</evidence>
<name>A0ABT8L6M7_9BACT</name>
<organism evidence="7 8">
    <name type="scientific">Agaribacillus aureus</name>
    <dbReference type="NCBI Taxonomy" id="3051825"/>
    <lineage>
        <taxon>Bacteria</taxon>
        <taxon>Pseudomonadati</taxon>
        <taxon>Bacteroidota</taxon>
        <taxon>Cytophagia</taxon>
        <taxon>Cytophagales</taxon>
        <taxon>Splendidivirgaceae</taxon>
        <taxon>Agaribacillus</taxon>
    </lineage>
</organism>
<dbReference type="InterPro" id="IPR039425">
    <property type="entry name" value="RNA_pol_sigma-70-like"/>
</dbReference>
<dbReference type="Gene3D" id="1.10.10.10">
    <property type="entry name" value="Winged helix-like DNA-binding domain superfamily/Winged helix DNA-binding domain"/>
    <property type="match status" value="1"/>
</dbReference>
<dbReference type="PANTHER" id="PTHR43133:SF46">
    <property type="entry name" value="RNA POLYMERASE SIGMA-70 FACTOR ECF SUBFAMILY"/>
    <property type="match status" value="1"/>
</dbReference>
<dbReference type="InterPro" id="IPR013325">
    <property type="entry name" value="RNA_pol_sigma_r2"/>
</dbReference>
<dbReference type="Gene3D" id="1.10.1740.10">
    <property type="match status" value="1"/>
</dbReference>
<gene>
    <name evidence="7" type="ORF">QQ020_15120</name>
</gene>
<proteinExistence type="inferred from homology"/>
<keyword evidence="4" id="KW-0804">Transcription</keyword>
<feature type="domain" description="RNA polymerase sigma factor 70 region 4 type 2" evidence="6">
    <location>
        <begin position="127"/>
        <end position="178"/>
    </location>
</feature>
<comment type="caution">
    <text evidence="7">The sequence shown here is derived from an EMBL/GenBank/DDBJ whole genome shotgun (WGS) entry which is preliminary data.</text>
</comment>
<keyword evidence="2" id="KW-0805">Transcription regulation</keyword>
<dbReference type="InterPro" id="IPR007627">
    <property type="entry name" value="RNA_pol_sigma70_r2"/>
</dbReference>
<protein>
    <submittedName>
        <fullName evidence="7">RNA polymerase sigma-70 factor</fullName>
    </submittedName>
</protein>
<dbReference type="NCBIfam" id="TIGR02985">
    <property type="entry name" value="Sig70_bacteroi1"/>
    <property type="match status" value="1"/>
</dbReference>
<evidence type="ECO:0000256" key="2">
    <source>
        <dbReference type="ARBA" id="ARBA00023015"/>
    </source>
</evidence>
<dbReference type="RefSeq" id="WP_346758740.1">
    <property type="nucleotide sequence ID" value="NZ_JAUJEB010000003.1"/>
</dbReference>